<evidence type="ECO:0000313" key="4">
    <source>
        <dbReference type="Proteomes" id="UP000439591"/>
    </source>
</evidence>
<sequence>MRKALIIVLVLSQFAVLGYMAGEREWIHRNGDRIYLRTAPIDPRDPFRGDYVQLSYALNTIDAARYRSTLAASLPSSDAVVYAVLKRGAEGVYGLDYLSDRQPSSGTFLRGRVSREPNGGQIHVRYGIEQYFVEQGAGIAIEKKRGDRDSVQIPMEVEVALGRGGQSVLTGFRWAPIGIRLEQLTTVSDESDRGEARPPRSPKLLLTLKNVSNNVLLIADNALHCGFSLQAEGDTGRRYSMANNHCSPYVLQEADVITLAPGQAYRAELDMALPRWYVLEEGAAGSASLAVAAVNERFRIVYRPPVIPADTSVNEGVLWQGEIVSPTFNVRGVID</sequence>
<evidence type="ECO:0000313" key="2">
    <source>
        <dbReference type="EMBL" id="CAA0109648.1"/>
    </source>
</evidence>
<dbReference type="InterPro" id="IPR025833">
    <property type="entry name" value="GDYXXLXY"/>
</dbReference>
<reference evidence="3 4" key="1">
    <citation type="submission" date="2019-11" db="EMBL/GenBank/DDBJ databases">
        <authorList>
            <person name="Holert J."/>
        </authorList>
    </citation>
    <scope>NUCLEOTIDE SEQUENCE [LARGE SCALE GENOMIC DNA]</scope>
    <source>
        <strain evidence="2">BC3_2A</strain>
        <strain evidence="1">SB11_1A</strain>
    </source>
</reference>
<protein>
    <recommendedName>
        <fullName evidence="5">GDYXXLXY domain-containing protein</fullName>
    </recommendedName>
</protein>
<name>A0A5S9PY81_9GAMM</name>
<dbReference type="Proteomes" id="UP000435877">
    <property type="component" value="Unassembled WGS sequence"/>
</dbReference>
<dbReference type="OrthoDB" id="4868247at2"/>
<evidence type="ECO:0000313" key="3">
    <source>
        <dbReference type="Proteomes" id="UP000435877"/>
    </source>
</evidence>
<dbReference type="EMBL" id="CACSIK010000001">
    <property type="protein sequence ID" value="CAA0092383.1"/>
    <property type="molecule type" value="Genomic_DNA"/>
</dbReference>
<gene>
    <name evidence="1" type="ORF">IHBHHGIJ_02289</name>
    <name evidence="2" type="ORF">KFEGEMFD_02476</name>
</gene>
<accession>A0A5S9PY81</accession>
<dbReference type="Proteomes" id="UP000439591">
    <property type="component" value="Unassembled WGS sequence"/>
</dbReference>
<dbReference type="EMBL" id="CACSIM010000004">
    <property type="protein sequence ID" value="CAA0109648.1"/>
    <property type="molecule type" value="Genomic_DNA"/>
</dbReference>
<evidence type="ECO:0000313" key="1">
    <source>
        <dbReference type="EMBL" id="CAA0092383.1"/>
    </source>
</evidence>
<proteinExistence type="predicted"/>
<evidence type="ECO:0008006" key="5">
    <source>
        <dbReference type="Google" id="ProtNLM"/>
    </source>
</evidence>
<dbReference type="Pfam" id="PF14345">
    <property type="entry name" value="GDYXXLXY"/>
    <property type="match status" value="1"/>
</dbReference>
<dbReference type="AlphaFoldDB" id="A0A5S9PY81"/>
<keyword evidence="3" id="KW-1185">Reference proteome</keyword>
<dbReference type="RefSeq" id="WP_159268850.1">
    <property type="nucleotide sequence ID" value="NZ_CACSIK010000001.1"/>
</dbReference>
<organism evidence="2 4">
    <name type="scientific">Zhongshania aliphaticivorans</name>
    <dbReference type="NCBI Taxonomy" id="1470434"/>
    <lineage>
        <taxon>Bacteria</taxon>
        <taxon>Pseudomonadati</taxon>
        <taxon>Pseudomonadota</taxon>
        <taxon>Gammaproteobacteria</taxon>
        <taxon>Cellvibrionales</taxon>
        <taxon>Spongiibacteraceae</taxon>
        <taxon>Zhongshania</taxon>
    </lineage>
</organism>